<dbReference type="InterPro" id="IPR045759">
    <property type="entry name" value="Ap4A_phos1/2_N"/>
</dbReference>
<dbReference type="SUPFAM" id="SSF54197">
    <property type="entry name" value="HIT-like"/>
    <property type="match status" value="1"/>
</dbReference>
<dbReference type="InterPro" id="IPR019200">
    <property type="entry name" value="ATP_adenylylTrfase_C"/>
</dbReference>
<dbReference type="PANTHER" id="PTHR38420">
    <property type="entry name" value="AP-4-A PHOSPHORYLASE II"/>
    <property type="match status" value="1"/>
</dbReference>
<accession>A0A1C3YJ53</accession>
<gene>
    <name evidence="3" type="ORF">FGRAMPH1_01T05449</name>
</gene>
<dbReference type="Pfam" id="PF09830">
    <property type="entry name" value="ATP_transf"/>
    <property type="match status" value="1"/>
</dbReference>
<dbReference type="eggNOG" id="ENOG502QRAQ">
    <property type="taxonomic scope" value="Eukaryota"/>
</dbReference>
<dbReference type="GO" id="GO:0009117">
    <property type="term" value="P:nucleotide metabolic process"/>
    <property type="evidence" value="ECO:0007669"/>
    <property type="project" value="InterPro"/>
</dbReference>
<evidence type="ECO:0000313" key="4">
    <source>
        <dbReference type="Proteomes" id="UP000070720"/>
    </source>
</evidence>
<reference evidence="4" key="2">
    <citation type="journal article" date="2010" name="Nature">
        <title>Comparative genomics reveals mobile pathogenicity chromosomes in Fusarium.</title>
        <authorList>
            <person name="Ma L.J."/>
            <person name="van der Does H.C."/>
            <person name="Borkovich K.A."/>
            <person name="Coleman J.J."/>
            <person name="Daboussi M.J."/>
            <person name="Di Pietro A."/>
            <person name="Dufresne M."/>
            <person name="Freitag M."/>
            <person name="Grabherr M."/>
            <person name="Henrissat B."/>
            <person name="Houterman P.M."/>
            <person name="Kang S."/>
            <person name="Shim W.B."/>
            <person name="Woloshuk C."/>
            <person name="Xie X."/>
            <person name="Xu J.R."/>
            <person name="Antoniw J."/>
            <person name="Baker S.E."/>
            <person name="Bluhm B.H."/>
            <person name="Breakspear A."/>
            <person name="Brown D.W."/>
            <person name="Butchko R.A."/>
            <person name="Chapman S."/>
            <person name="Coulson R."/>
            <person name="Coutinho P.M."/>
            <person name="Danchin E.G."/>
            <person name="Diener A."/>
            <person name="Gale L.R."/>
            <person name="Gardiner D.M."/>
            <person name="Goff S."/>
            <person name="Hammond-Kosack K.E."/>
            <person name="Hilburn K."/>
            <person name="Hua-Van A."/>
            <person name="Jonkers W."/>
            <person name="Kazan K."/>
            <person name="Kodira C.D."/>
            <person name="Koehrsen M."/>
            <person name="Kumar L."/>
            <person name="Lee Y.H."/>
            <person name="Li L."/>
            <person name="Manners J.M."/>
            <person name="Miranda-Saavedra D."/>
            <person name="Mukherjee M."/>
            <person name="Park G."/>
            <person name="Park J."/>
            <person name="Park S.Y."/>
            <person name="Proctor R.H."/>
            <person name="Regev A."/>
            <person name="Ruiz-Roldan M.C."/>
            <person name="Sain D."/>
            <person name="Sakthikumar S."/>
            <person name="Sykes S."/>
            <person name="Schwartz D.C."/>
            <person name="Turgeon B.G."/>
            <person name="Wapinski I."/>
            <person name="Yoder O."/>
            <person name="Young S."/>
            <person name="Zeng Q."/>
            <person name="Zhou S."/>
            <person name="Galagan J."/>
            <person name="Cuomo C.A."/>
            <person name="Kistler H.C."/>
            <person name="Rep M."/>
        </authorList>
    </citation>
    <scope>GENOME REANNOTATION</scope>
    <source>
        <strain evidence="4">ATCC MYA-4620 / CBS 123657 / FGSC 9075 / NRRL 31084 / PH-1</strain>
    </source>
</reference>
<name>A0A1C3YJ53_GIBZE</name>
<dbReference type="Pfam" id="PF19327">
    <property type="entry name" value="Ap4A_phos_N"/>
    <property type="match status" value="1"/>
</dbReference>
<organism evidence="3 4">
    <name type="scientific">Gibberella zeae (strain ATCC MYA-4620 / CBS 123657 / FGSC 9075 / NRRL 31084 / PH-1)</name>
    <name type="common">Wheat head blight fungus</name>
    <name type="synonym">Fusarium graminearum</name>
    <dbReference type="NCBI Taxonomy" id="229533"/>
    <lineage>
        <taxon>Eukaryota</taxon>
        <taxon>Fungi</taxon>
        <taxon>Dikarya</taxon>
        <taxon>Ascomycota</taxon>
        <taxon>Pezizomycotina</taxon>
        <taxon>Sordariomycetes</taxon>
        <taxon>Hypocreomycetidae</taxon>
        <taxon>Hypocreales</taxon>
        <taxon>Nectriaceae</taxon>
        <taxon>Fusarium</taxon>
    </lineage>
</organism>
<dbReference type="InterPro" id="IPR043171">
    <property type="entry name" value="Ap4A_phos1/2-like"/>
</dbReference>
<sequence length="295" mass="33212">MNDSVALSTFNSLMEKNLVFFDERQQIVQHNDKGLKFQFILTSALARKPTFQVNPDEGEEQVDNVIDQVRDGSDINTTGYEMCDISKTHFLAANKFCFARPHLMLLTSDGNKRQYEPLDQNDWQALNNVLTDLGDDYVAFFNCGQDGGCSRLHKHMQLIPKPKDSFAAFLDTEDGVEPDVPFQWFYHRFESPPLDSNQLLDVYGRLLQKATEAGKGQSEHVDSLLAEAAIPHNMLVTNQWMIVLPRRRAAVNKKAGANSIGMMGVIAVATQEEIDNWIRIGPVEALKELGVPKIL</sequence>
<evidence type="ECO:0000313" key="3">
    <source>
        <dbReference type="EMBL" id="SCB64396.1"/>
    </source>
</evidence>
<proteinExistence type="predicted"/>
<feature type="domain" description="Ap4A phosphorylase 1/2 N-terminal" evidence="2">
    <location>
        <begin position="11"/>
        <end position="163"/>
    </location>
</feature>
<evidence type="ECO:0000259" key="1">
    <source>
        <dbReference type="Pfam" id="PF09830"/>
    </source>
</evidence>
<dbReference type="EMBL" id="HG970332">
    <property type="protein sequence ID" value="SCB64396.1"/>
    <property type="molecule type" value="Genomic_DNA"/>
</dbReference>
<dbReference type="InterPro" id="IPR036265">
    <property type="entry name" value="HIT-like_sf"/>
</dbReference>
<dbReference type="GO" id="GO:0005524">
    <property type="term" value="F:ATP binding"/>
    <property type="evidence" value="ECO:0007669"/>
    <property type="project" value="InterPro"/>
</dbReference>
<reference evidence="4" key="1">
    <citation type="journal article" date="2007" name="Science">
        <title>The Fusarium graminearum genome reveals a link between localized polymorphism and pathogen specialization.</title>
        <authorList>
            <person name="Cuomo C.A."/>
            <person name="Gueldener U."/>
            <person name="Xu J.-R."/>
            <person name="Trail F."/>
            <person name="Turgeon B.G."/>
            <person name="Di Pietro A."/>
            <person name="Walton J.D."/>
            <person name="Ma L.-J."/>
            <person name="Baker S.E."/>
            <person name="Rep M."/>
            <person name="Adam G."/>
            <person name="Antoniw J."/>
            <person name="Baldwin T."/>
            <person name="Calvo S.E."/>
            <person name="Chang Y.-L."/>
            <person name="DeCaprio D."/>
            <person name="Gale L.R."/>
            <person name="Gnerre S."/>
            <person name="Goswami R.S."/>
            <person name="Hammond-Kosack K."/>
            <person name="Harris L.J."/>
            <person name="Hilburn K."/>
            <person name="Kennell J.C."/>
            <person name="Kroken S."/>
            <person name="Magnuson J.K."/>
            <person name="Mannhaupt G."/>
            <person name="Mauceli E.W."/>
            <person name="Mewes H.-W."/>
            <person name="Mitterbauer R."/>
            <person name="Muehlbauer G."/>
            <person name="Muensterkoetter M."/>
            <person name="Nelson D."/>
            <person name="O'Donnell K."/>
            <person name="Ouellet T."/>
            <person name="Qi W."/>
            <person name="Quesneville H."/>
            <person name="Roncero M.I.G."/>
            <person name="Seong K.-Y."/>
            <person name="Tetko I.V."/>
            <person name="Urban M."/>
            <person name="Waalwijk C."/>
            <person name="Ward T.J."/>
            <person name="Yao J."/>
            <person name="Birren B.W."/>
            <person name="Kistler H.C."/>
        </authorList>
    </citation>
    <scope>NUCLEOTIDE SEQUENCE [LARGE SCALE GENOMIC DNA]</scope>
    <source>
        <strain evidence="4">ATCC MYA-4620 / CBS 123657 / FGSC 9075 / NRRL 31084 / PH-1</strain>
    </source>
</reference>
<dbReference type="GO" id="GO:0003877">
    <property type="term" value="F:ATP:ADP adenylyltransferase activity"/>
    <property type="evidence" value="ECO:0007669"/>
    <property type="project" value="InterPro"/>
</dbReference>
<dbReference type="AlphaFoldDB" id="A0A1C3YJ53"/>
<dbReference type="VEuPathDB" id="FungiDB:FGRAMPH1_01G05449"/>
<dbReference type="InterPro" id="IPR009163">
    <property type="entry name" value="Ap4A_phos1/2"/>
</dbReference>
<keyword evidence="4" id="KW-1185">Reference proteome</keyword>
<evidence type="ECO:0000259" key="2">
    <source>
        <dbReference type="Pfam" id="PF19327"/>
    </source>
</evidence>
<dbReference type="Proteomes" id="UP000070720">
    <property type="component" value="Chromosome 1"/>
</dbReference>
<dbReference type="Gene3D" id="3.30.428.70">
    <property type="match status" value="1"/>
</dbReference>
<dbReference type="InParanoid" id="A0A1C3YJ53"/>
<reference evidence="3 4" key="3">
    <citation type="journal article" date="2015" name="BMC Genomics">
        <title>The completed genome sequence of the pathogenic ascomycete fungus Fusarium graminearum.</title>
        <authorList>
            <person name="King R."/>
            <person name="Urban M."/>
            <person name="Hammond-Kosack M.C."/>
            <person name="Hassani-Pak K."/>
            <person name="Hammond-Kosack K.E."/>
        </authorList>
    </citation>
    <scope>NUCLEOTIDE SEQUENCE [LARGE SCALE GENOMIC DNA]</scope>
    <source>
        <strain evidence="4">ATCC MYA-4620 / CBS 123657 / FGSC 9075 / NRRL 31084 / PH-1</strain>
    </source>
</reference>
<feature type="domain" description="ATP adenylyltransferase C-terminal" evidence="1">
    <location>
        <begin position="178"/>
        <end position="292"/>
    </location>
</feature>
<protein>
    <submittedName>
        <fullName evidence="3">Chromosome 1, complete genome</fullName>
    </submittedName>
</protein>
<dbReference type="PANTHER" id="PTHR38420:SF1">
    <property type="entry name" value="PUTATIVE (AFU_ORTHOLOGUE AFUA_5G14690)-RELATED"/>
    <property type="match status" value="1"/>
</dbReference>